<comment type="caution">
    <text evidence="5">The sequence shown here is derived from an EMBL/GenBank/DDBJ whole genome shotgun (WGS) entry which is preliminary data.</text>
</comment>
<feature type="domain" description="Phosphate acetyl/butaryl transferase" evidence="4">
    <location>
        <begin position="83"/>
        <end position="294"/>
    </location>
</feature>
<keyword evidence="2 5" id="KW-0808">Transferase</keyword>
<gene>
    <name evidence="5" type="ORF">CJ205_06960</name>
</gene>
<dbReference type="InterPro" id="IPR050500">
    <property type="entry name" value="Phos_Acetyltrans/Butyryltrans"/>
</dbReference>
<proteinExistence type="inferred from homology"/>
<dbReference type="PANTHER" id="PTHR43356:SF2">
    <property type="entry name" value="PHOSPHATE ACETYLTRANSFERASE"/>
    <property type="match status" value="1"/>
</dbReference>
<evidence type="ECO:0000259" key="4">
    <source>
        <dbReference type="Pfam" id="PF01515"/>
    </source>
</evidence>
<evidence type="ECO:0000256" key="3">
    <source>
        <dbReference type="ARBA" id="ARBA00023315"/>
    </source>
</evidence>
<sequence length="304" mass="32853">MASLINEIYRLHPELKQDHTKLTMVAVNAADDEVIKSVQQVIDETTMNVILLGDEKEIESVLENYSLDPSRYSIESVSSDEESAFKAVELVRQGKADIILKGHIGTGTLLKQVVNKETGIRDKDVLTHVAVLYVPTLKSLVAISDGGLVLEPDEKSGKVVIENAVKVMKHLLNKPLKVALLSAAEQVIPKLASSVIEEQLAKELTIENTIIEGPLSIDISLVPDIAKEKDYRGEIQGDADILYAPDISTGNILSKALILFGGAQMAGVIMGAKVPIVVTSRSSSADEKFASVLLSQIMMKGDSQ</sequence>
<dbReference type="InterPro" id="IPR002505">
    <property type="entry name" value="PTA_PTB"/>
</dbReference>
<dbReference type="RefSeq" id="WP_102233361.1">
    <property type="nucleotide sequence ID" value="NZ_PNHE01000034.1"/>
</dbReference>
<dbReference type="Pfam" id="PF01515">
    <property type="entry name" value="PTA_PTB"/>
    <property type="match status" value="1"/>
</dbReference>
<accession>A0A2N6SLK5</accession>
<dbReference type="STRING" id="84521.SAMN04487994_10555"/>
<reference evidence="5 6" key="1">
    <citation type="submission" date="2017-09" db="EMBL/GenBank/DDBJ databases">
        <title>Bacterial strain isolated from the female urinary microbiota.</title>
        <authorList>
            <person name="Thomas-White K."/>
            <person name="Kumar N."/>
            <person name="Forster S."/>
            <person name="Putonti C."/>
            <person name="Lawley T."/>
            <person name="Wolfe A.J."/>
        </authorList>
    </citation>
    <scope>NUCLEOTIDE SEQUENCE [LARGE SCALE GENOMIC DNA]</scope>
    <source>
        <strain evidence="5 6">UMB0852</strain>
    </source>
</reference>
<keyword evidence="3" id="KW-0012">Acyltransferase</keyword>
<dbReference type="Proteomes" id="UP000235682">
    <property type="component" value="Unassembled WGS sequence"/>
</dbReference>
<dbReference type="EMBL" id="PNHE01000034">
    <property type="protein sequence ID" value="PMC57933.1"/>
    <property type="molecule type" value="Genomic_DNA"/>
</dbReference>
<dbReference type="Gene3D" id="3.40.718.10">
    <property type="entry name" value="Isopropylmalate Dehydrogenase"/>
    <property type="match status" value="1"/>
</dbReference>
<dbReference type="InterPro" id="IPR012147">
    <property type="entry name" value="P_Ac_Bu_trans"/>
</dbReference>
<dbReference type="SUPFAM" id="SSF53659">
    <property type="entry name" value="Isocitrate/Isopropylmalate dehydrogenase-like"/>
    <property type="match status" value="1"/>
</dbReference>
<evidence type="ECO:0000313" key="6">
    <source>
        <dbReference type="Proteomes" id="UP000235682"/>
    </source>
</evidence>
<organism evidence="5 6">
    <name type="scientific">Dolosicoccus paucivorans</name>
    <dbReference type="NCBI Taxonomy" id="84521"/>
    <lineage>
        <taxon>Bacteria</taxon>
        <taxon>Bacillati</taxon>
        <taxon>Bacillota</taxon>
        <taxon>Bacilli</taxon>
        <taxon>Lactobacillales</taxon>
        <taxon>Aerococcaceae</taxon>
        <taxon>Dolosicoccus</taxon>
    </lineage>
</organism>
<dbReference type="AlphaFoldDB" id="A0A2N6SLK5"/>
<evidence type="ECO:0000256" key="1">
    <source>
        <dbReference type="ARBA" id="ARBA00005656"/>
    </source>
</evidence>
<comment type="similarity">
    <text evidence="1">Belongs to the phosphate acetyltransferase and butyryltransferase family.</text>
</comment>
<protein>
    <submittedName>
        <fullName evidence="5">Phosphate acetyl/butyryl transferase</fullName>
    </submittedName>
</protein>
<name>A0A2N6SLK5_9LACT</name>
<dbReference type="PANTHER" id="PTHR43356">
    <property type="entry name" value="PHOSPHATE ACETYLTRANSFERASE"/>
    <property type="match status" value="1"/>
</dbReference>
<dbReference type="PIRSF" id="PIRSF000428">
    <property type="entry name" value="P_Ac_trans"/>
    <property type="match status" value="1"/>
</dbReference>
<evidence type="ECO:0000256" key="2">
    <source>
        <dbReference type="ARBA" id="ARBA00022679"/>
    </source>
</evidence>
<evidence type="ECO:0000313" key="5">
    <source>
        <dbReference type="EMBL" id="PMC57933.1"/>
    </source>
</evidence>
<dbReference type="GO" id="GO:0016746">
    <property type="term" value="F:acyltransferase activity"/>
    <property type="evidence" value="ECO:0007669"/>
    <property type="project" value="UniProtKB-KW"/>
</dbReference>
<keyword evidence="6" id="KW-1185">Reference proteome</keyword>